<keyword evidence="4" id="KW-1185">Reference proteome</keyword>
<dbReference type="InterPro" id="IPR029063">
    <property type="entry name" value="SAM-dependent_MTases_sf"/>
</dbReference>
<evidence type="ECO:0000313" key="3">
    <source>
        <dbReference type="EMBL" id="SDG72907.1"/>
    </source>
</evidence>
<proteinExistence type="predicted"/>
<keyword evidence="3" id="KW-0489">Methyltransferase</keyword>
<feature type="domain" description="Methyltransferase" evidence="2">
    <location>
        <begin position="45"/>
        <end position="143"/>
    </location>
</feature>
<dbReference type="GO" id="GO:0032259">
    <property type="term" value="P:methylation"/>
    <property type="evidence" value="ECO:0007669"/>
    <property type="project" value="UniProtKB-KW"/>
</dbReference>
<organism evidence="3 4">
    <name type="scientific">Sinosporangium album</name>
    <dbReference type="NCBI Taxonomy" id="504805"/>
    <lineage>
        <taxon>Bacteria</taxon>
        <taxon>Bacillati</taxon>
        <taxon>Actinomycetota</taxon>
        <taxon>Actinomycetes</taxon>
        <taxon>Streptosporangiales</taxon>
        <taxon>Streptosporangiaceae</taxon>
        <taxon>Sinosporangium</taxon>
    </lineage>
</organism>
<dbReference type="EMBL" id="FNCN01000007">
    <property type="protein sequence ID" value="SDG72907.1"/>
    <property type="molecule type" value="Genomic_DNA"/>
</dbReference>
<dbReference type="OrthoDB" id="3528482at2"/>
<keyword evidence="3" id="KW-0808">Transferase</keyword>
<dbReference type="GO" id="GO:0008168">
    <property type="term" value="F:methyltransferase activity"/>
    <property type="evidence" value="ECO:0007669"/>
    <property type="project" value="UniProtKB-KW"/>
</dbReference>
<gene>
    <name evidence="3" type="ORF">SAMN05421505_10795</name>
</gene>
<reference evidence="3 4" key="1">
    <citation type="submission" date="2016-10" db="EMBL/GenBank/DDBJ databases">
        <authorList>
            <person name="de Groot N.N."/>
        </authorList>
    </citation>
    <scope>NUCLEOTIDE SEQUENCE [LARGE SCALE GENOMIC DNA]</scope>
    <source>
        <strain evidence="3 4">CPCC 201354</strain>
    </source>
</reference>
<feature type="transmembrane region" description="Helical" evidence="1">
    <location>
        <begin position="131"/>
        <end position="154"/>
    </location>
</feature>
<dbReference type="Proteomes" id="UP000198923">
    <property type="component" value="Unassembled WGS sequence"/>
</dbReference>
<keyword evidence="1" id="KW-1133">Transmembrane helix</keyword>
<protein>
    <submittedName>
        <fullName evidence="3">Phospholipid N-methyltransferase</fullName>
    </submittedName>
</protein>
<dbReference type="AlphaFoldDB" id="A0A1G7WLM3"/>
<evidence type="ECO:0000313" key="4">
    <source>
        <dbReference type="Proteomes" id="UP000198923"/>
    </source>
</evidence>
<dbReference type="RefSeq" id="WP_093170015.1">
    <property type="nucleotide sequence ID" value="NZ_FNCN01000007.1"/>
</dbReference>
<dbReference type="SUPFAM" id="SSF53335">
    <property type="entry name" value="S-adenosyl-L-methionine-dependent methyltransferases"/>
    <property type="match status" value="1"/>
</dbReference>
<dbReference type="InterPro" id="IPR041698">
    <property type="entry name" value="Methyltransf_25"/>
</dbReference>
<keyword evidence="1" id="KW-0812">Transmembrane</keyword>
<dbReference type="Gene3D" id="3.40.50.150">
    <property type="entry name" value="Vaccinia Virus protein VP39"/>
    <property type="match status" value="1"/>
</dbReference>
<dbReference type="Pfam" id="PF13649">
    <property type="entry name" value="Methyltransf_25"/>
    <property type="match status" value="1"/>
</dbReference>
<sequence length="205" mass="21879">MPNDKALFLGQFLRSPAIVGAVAPSSRKLAQAVTTPLPESGDPVIVELGPGTGPFTAEIQRRLGGRGHHLAVEINAPMARVLAERYPRVDVVVGDACELPKMLADRGLGQADVIVSGLPWAAFPRALQLRLMSAVTGVLAAGGAFTTFAYVHALPMTTAKRFRRLLTTTFEEVVASRTVWGNLPPAFVYNARRARVRGAEGRAEA</sequence>
<name>A0A1G7WLM3_9ACTN</name>
<dbReference type="STRING" id="504805.SAMN05421505_10795"/>
<evidence type="ECO:0000259" key="2">
    <source>
        <dbReference type="Pfam" id="PF13649"/>
    </source>
</evidence>
<accession>A0A1G7WLM3</accession>
<dbReference type="CDD" id="cd02440">
    <property type="entry name" value="AdoMet_MTases"/>
    <property type="match status" value="1"/>
</dbReference>
<keyword evidence="1" id="KW-0472">Membrane</keyword>
<evidence type="ECO:0000256" key="1">
    <source>
        <dbReference type="SAM" id="Phobius"/>
    </source>
</evidence>